<accession>A0A8W8I7T0</accession>
<feature type="compositionally biased region" description="Polar residues" evidence="1">
    <location>
        <begin position="261"/>
        <end position="280"/>
    </location>
</feature>
<organism evidence="2 3">
    <name type="scientific">Magallana gigas</name>
    <name type="common">Pacific oyster</name>
    <name type="synonym">Crassostrea gigas</name>
    <dbReference type="NCBI Taxonomy" id="29159"/>
    <lineage>
        <taxon>Eukaryota</taxon>
        <taxon>Metazoa</taxon>
        <taxon>Spiralia</taxon>
        <taxon>Lophotrochozoa</taxon>
        <taxon>Mollusca</taxon>
        <taxon>Bivalvia</taxon>
        <taxon>Autobranchia</taxon>
        <taxon>Pteriomorphia</taxon>
        <taxon>Ostreida</taxon>
        <taxon>Ostreoidea</taxon>
        <taxon>Ostreidae</taxon>
        <taxon>Magallana</taxon>
    </lineage>
</organism>
<evidence type="ECO:0000313" key="2">
    <source>
        <dbReference type="EnsemblMetazoa" id="G12997.6:cds"/>
    </source>
</evidence>
<feature type="region of interest" description="Disordered" evidence="1">
    <location>
        <begin position="184"/>
        <end position="209"/>
    </location>
</feature>
<feature type="region of interest" description="Disordered" evidence="1">
    <location>
        <begin position="244"/>
        <end position="280"/>
    </location>
</feature>
<evidence type="ECO:0000256" key="1">
    <source>
        <dbReference type="SAM" id="MobiDB-lite"/>
    </source>
</evidence>
<keyword evidence="3" id="KW-1185">Reference proteome</keyword>
<protein>
    <submittedName>
        <fullName evidence="2">Uncharacterized protein</fullName>
    </submittedName>
</protein>
<reference evidence="2" key="1">
    <citation type="submission" date="2022-08" db="UniProtKB">
        <authorList>
            <consortium name="EnsemblMetazoa"/>
        </authorList>
    </citation>
    <scope>IDENTIFICATION</scope>
    <source>
        <strain evidence="2">05x7-T-G4-1.051#20</strain>
    </source>
</reference>
<evidence type="ECO:0000313" key="3">
    <source>
        <dbReference type="Proteomes" id="UP000005408"/>
    </source>
</evidence>
<proteinExistence type="predicted"/>
<dbReference type="OrthoDB" id="6152580at2759"/>
<dbReference type="OMA" id="TWNDEIT"/>
<dbReference type="Proteomes" id="UP000005408">
    <property type="component" value="Unassembled WGS sequence"/>
</dbReference>
<sequence length="280" mass="32092">MLSFPPLLCRKKYQTWNDEITKSHEIKSAKEEIRAASVKVPCAKIYDVDNEHNYIMTKALKSYKLHRDKEKAETRQRQLRSAYRRRWHAPVVPSKLRASSASSQVRPKTAVDVIREVEVANTEERILRRPTPVELARITISMGESPKQINFQRRNRSTWMSHSFPSASYLNQYAKLHQLSQSRVESLPAAGKPTASRPQSAHAYDGGVFSPTGPKNDYYVIHPEWVSEAMTIQKLNLKRRPNTLVMSASDTWPGRRCKSAPPQNRSNPITWDSSNQPDQV</sequence>
<dbReference type="AlphaFoldDB" id="A0A8W8I7T0"/>
<name>A0A8W8I7T0_MAGGI</name>
<dbReference type="EnsemblMetazoa" id="G12997.6">
    <property type="protein sequence ID" value="G12997.6:cds"/>
    <property type="gene ID" value="G12997"/>
</dbReference>